<dbReference type="Proteomes" id="UP001153269">
    <property type="component" value="Unassembled WGS sequence"/>
</dbReference>
<feature type="compositionally biased region" description="Basic and acidic residues" evidence="1">
    <location>
        <begin position="83"/>
        <end position="99"/>
    </location>
</feature>
<dbReference type="AlphaFoldDB" id="A0A9N7YKL5"/>
<gene>
    <name evidence="2" type="ORF">PLEPLA_LOCUS16781</name>
</gene>
<feature type="compositionally biased region" description="Polar residues" evidence="1">
    <location>
        <begin position="1"/>
        <end position="16"/>
    </location>
</feature>
<evidence type="ECO:0000256" key="1">
    <source>
        <dbReference type="SAM" id="MobiDB-lite"/>
    </source>
</evidence>
<accession>A0A9N7YKL5</accession>
<comment type="caution">
    <text evidence="2">The sequence shown here is derived from an EMBL/GenBank/DDBJ whole genome shotgun (WGS) entry which is preliminary data.</text>
</comment>
<reference evidence="2" key="1">
    <citation type="submission" date="2020-03" db="EMBL/GenBank/DDBJ databases">
        <authorList>
            <person name="Weist P."/>
        </authorList>
    </citation>
    <scope>NUCLEOTIDE SEQUENCE</scope>
</reference>
<evidence type="ECO:0000313" key="2">
    <source>
        <dbReference type="EMBL" id="CAB1428806.1"/>
    </source>
</evidence>
<keyword evidence="3" id="KW-1185">Reference proteome</keyword>
<protein>
    <submittedName>
        <fullName evidence="2">Uncharacterized protein</fullName>
    </submittedName>
</protein>
<feature type="region of interest" description="Disordered" evidence="1">
    <location>
        <begin position="1"/>
        <end position="99"/>
    </location>
</feature>
<organism evidence="2 3">
    <name type="scientific">Pleuronectes platessa</name>
    <name type="common">European plaice</name>
    <dbReference type="NCBI Taxonomy" id="8262"/>
    <lineage>
        <taxon>Eukaryota</taxon>
        <taxon>Metazoa</taxon>
        <taxon>Chordata</taxon>
        <taxon>Craniata</taxon>
        <taxon>Vertebrata</taxon>
        <taxon>Euteleostomi</taxon>
        <taxon>Actinopterygii</taxon>
        <taxon>Neopterygii</taxon>
        <taxon>Teleostei</taxon>
        <taxon>Neoteleostei</taxon>
        <taxon>Acanthomorphata</taxon>
        <taxon>Carangaria</taxon>
        <taxon>Pleuronectiformes</taxon>
        <taxon>Pleuronectoidei</taxon>
        <taxon>Pleuronectidae</taxon>
        <taxon>Pleuronectes</taxon>
    </lineage>
</organism>
<sequence>MSRMSPSQCADLSQITPAPPVPRHSQAPDACINLVHPGGEKTPAAANDVPPSKLGPRSSTNTKVMRLPRSLSSRPVCLPQLQGKERKCRTEERRGGQRT</sequence>
<evidence type="ECO:0000313" key="3">
    <source>
        <dbReference type="Proteomes" id="UP001153269"/>
    </source>
</evidence>
<dbReference type="EMBL" id="CADEAL010001090">
    <property type="protein sequence ID" value="CAB1428806.1"/>
    <property type="molecule type" value="Genomic_DNA"/>
</dbReference>
<name>A0A9N7YKL5_PLEPL</name>
<proteinExistence type="predicted"/>